<protein>
    <submittedName>
        <fullName evidence="2">Uncharacterized protein</fullName>
    </submittedName>
</protein>
<feature type="region of interest" description="Disordered" evidence="1">
    <location>
        <begin position="274"/>
        <end position="293"/>
    </location>
</feature>
<name>A0ABP8K5D7_9ACTN</name>
<gene>
    <name evidence="2" type="ORF">GCM10023147_39910</name>
</gene>
<accession>A0ABP8K5D7</accession>
<keyword evidence="3" id="KW-1185">Reference proteome</keyword>
<sequence>MGEDGVEQRHPATAPRDRQAERGEVLDLSESPGQRGLPAVVRPGDHQDPLARPEDQVVTYHRFAAPDQLGGKCEVERLPHVEGGACARTVGHRREYERQPRGGQRTHVVEIAEIERQLAVEPLQRGVDVPVMALAERRQRAEGVAVRACDEVEYGGLDTVQPRRRRWLRCRVRRPGDLELAEHLRHLGAVVGLAAIAPHLDVRPLDLHAVDDVGEGRGDALHVGAQRGEAGGAEVGVQMTREAAKRRGPRAGGRQPVAQPGDTVGVARHTVQRPPVALRPPGDGPRRGSGCSDLRHRCTETVYRRTYPGVGEVAAHVLAVAHGGRVREGEIEDRGGVGPAARDDGVGYPIQFQIAEDERAGPRPGPGPRRIRGSVEQDAGERHGRSPSPVWHRYRGVCQAR</sequence>
<organism evidence="2 3">
    <name type="scientific">Tsukamurella soli</name>
    <dbReference type="NCBI Taxonomy" id="644556"/>
    <lineage>
        <taxon>Bacteria</taxon>
        <taxon>Bacillati</taxon>
        <taxon>Actinomycetota</taxon>
        <taxon>Actinomycetes</taxon>
        <taxon>Mycobacteriales</taxon>
        <taxon>Tsukamurellaceae</taxon>
        <taxon>Tsukamurella</taxon>
    </lineage>
</organism>
<evidence type="ECO:0000313" key="3">
    <source>
        <dbReference type="Proteomes" id="UP001500635"/>
    </source>
</evidence>
<feature type="region of interest" description="Disordered" evidence="1">
    <location>
        <begin position="355"/>
        <end position="401"/>
    </location>
</feature>
<reference evidence="3" key="1">
    <citation type="journal article" date="2019" name="Int. J. Syst. Evol. Microbiol.">
        <title>The Global Catalogue of Microorganisms (GCM) 10K type strain sequencing project: providing services to taxonomists for standard genome sequencing and annotation.</title>
        <authorList>
            <consortium name="The Broad Institute Genomics Platform"/>
            <consortium name="The Broad Institute Genome Sequencing Center for Infectious Disease"/>
            <person name="Wu L."/>
            <person name="Ma J."/>
        </authorList>
    </citation>
    <scope>NUCLEOTIDE SEQUENCE [LARGE SCALE GENOMIC DNA]</scope>
    <source>
        <strain evidence="3">JCM 17688</strain>
    </source>
</reference>
<feature type="compositionally biased region" description="Basic and acidic residues" evidence="1">
    <location>
        <begin position="43"/>
        <end position="52"/>
    </location>
</feature>
<dbReference type="EMBL" id="BAABFR010000083">
    <property type="protein sequence ID" value="GAA4400879.1"/>
    <property type="molecule type" value="Genomic_DNA"/>
</dbReference>
<evidence type="ECO:0000313" key="2">
    <source>
        <dbReference type="EMBL" id="GAA4400879.1"/>
    </source>
</evidence>
<feature type="region of interest" description="Disordered" evidence="1">
    <location>
        <begin position="1"/>
        <end position="52"/>
    </location>
</feature>
<feature type="compositionally biased region" description="Basic and acidic residues" evidence="1">
    <location>
        <begin position="373"/>
        <end position="384"/>
    </location>
</feature>
<feature type="compositionally biased region" description="Basic and acidic residues" evidence="1">
    <location>
        <begin position="1"/>
        <end position="25"/>
    </location>
</feature>
<evidence type="ECO:0000256" key="1">
    <source>
        <dbReference type="SAM" id="MobiDB-lite"/>
    </source>
</evidence>
<dbReference type="Proteomes" id="UP001500635">
    <property type="component" value="Unassembled WGS sequence"/>
</dbReference>
<proteinExistence type="predicted"/>
<comment type="caution">
    <text evidence="2">The sequence shown here is derived from an EMBL/GenBank/DDBJ whole genome shotgun (WGS) entry which is preliminary data.</text>
</comment>